<dbReference type="Gene3D" id="1.20.1260.10">
    <property type="match status" value="1"/>
</dbReference>
<dbReference type="PANTHER" id="PTHR36933">
    <property type="entry name" value="SLL0788 PROTEIN"/>
    <property type="match status" value="1"/>
</dbReference>
<comment type="caution">
    <text evidence="3">The sequence shown here is derived from an EMBL/GenBank/DDBJ whole genome shotgun (WGS) entry which is preliminary data.</text>
</comment>
<feature type="chain" id="PRO_5020851239" evidence="1">
    <location>
        <begin position="21"/>
        <end position="121"/>
    </location>
</feature>
<feature type="domain" description="DUF305" evidence="2">
    <location>
        <begin position="27"/>
        <end position="113"/>
    </location>
</feature>
<name>A0A4R3YZ78_9GAMM</name>
<evidence type="ECO:0000313" key="4">
    <source>
        <dbReference type="Proteomes" id="UP000295719"/>
    </source>
</evidence>
<keyword evidence="1" id="KW-0732">Signal</keyword>
<sequence length="121" mass="13004">MKNVMIATILALVGSTSAFAAGQSVHGTAHETAPPAAQEYMSGMEKMHEDMMTGLMSSNPDVAFAKGMIAHHQGAIEMARTELKYGQDPQMKKLAQAIIDAQQPEIDQMQQWLGSQSGGKK</sequence>
<evidence type="ECO:0000256" key="1">
    <source>
        <dbReference type="SAM" id="SignalP"/>
    </source>
</evidence>
<gene>
    <name evidence="3" type="ORF">EDC52_104143</name>
</gene>
<feature type="signal peptide" evidence="1">
    <location>
        <begin position="1"/>
        <end position="20"/>
    </location>
</feature>
<accession>A0A4R3YZ78</accession>
<organism evidence="3 4">
    <name type="scientific">Biostraticola tofi</name>
    <dbReference type="NCBI Taxonomy" id="466109"/>
    <lineage>
        <taxon>Bacteria</taxon>
        <taxon>Pseudomonadati</taxon>
        <taxon>Pseudomonadota</taxon>
        <taxon>Gammaproteobacteria</taxon>
        <taxon>Enterobacterales</taxon>
        <taxon>Bruguierivoracaceae</taxon>
        <taxon>Biostraticola</taxon>
    </lineage>
</organism>
<dbReference type="AlphaFoldDB" id="A0A4R3YZ78"/>
<proteinExistence type="predicted"/>
<dbReference type="EMBL" id="SMCR01000004">
    <property type="protein sequence ID" value="TCV96703.1"/>
    <property type="molecule type" value="Genomic_DNA"/>
</dbReference>
<dbReference type="InterPro" id="IPR005183">
    <property type="entry name" value="DUF305_CopM-like"/>
</dbReference>
<dbReference type="PANTHER" id="PTHR36933:SF1">
    <property type="entry name" value="SLL0788 PROTEIN"/>
    <property type="match status" value="1"/>
</dbReference>
<evidence type="ECO:0000259" key="2">
    <source>
        <dbReference type="Pfam" id="PF03713"/>
    </source>
</evidence>
<protein>
    <submittedName>
        <fullName evidence="3">DUF305 family protein family protein</fullName>
    </submittedName>
</protein>
<reference evidence="3 4" key="1">
    <citation type="submission" date="2019-03" db="EMBL/GenBank/DDBJ databases">
        <title>Genomic Encyclopedia of Type Strains, Phase IV (KMG-IV): sequencing the most valuable type-strain genomes for metagenomic binning, comparative biology and taxonomic classification.</title>
        <authorList>
            <person name="Goeker M."/>
        </authorList>
    </citation>
    <scope>NUCLEOTIDE SEQUENCE [LARGE SCALE GENOMIC DNA]</scope>
    <source>
        <strain evidence="3 4">DSM 19580</strain>
    </source>
</reference>
<keyword evidence="4" id="KW-1185">Reference proteome</keyword>
<dbReference type="Pfam" id="PF03713">
    <property type="entry name" value="DUF305"/>
    <property type="match status" value="1"/>
</dbReference>
<dbReference type="OrthoDB" id="8603558at2"/>
<dbReference type="Proteomes" id="UP000295719">
    <property type="component" value="Unassembled WGS sequence"/>
</dbReference>
<dbReference type="RefSeq" id="WP_131865285.1">
    <property type="nucleotide sequence ID" value="NZ_SMCR01000004.1"/>
</dbReference>
<evidence type="ECO:0000313" key="3">
    <source>
        <dbReference type="EMBL" id="TCV96703.1"/>
    </source>
</evidence>
<dbReference type="InterPro" id="IPR012347">
    <property type="entry name" value="Ferritin-like"/>
</dbReference>